<sequence length="165" mass="18137">MSQEQAMRTYELTFIIDPIDDATIDRLAAEGIDWSKTGRLQFAHVDETSESCTDALRTALGNLQSLGVTASRLRLDLVSSSEIAARTGVSRPAVTKWTKQTSGSQAFPIEFDWSTTGPIWVWADVNDWLKTTGKTGYDEVCSPSLAEVEQANRWIADNASTFASI</sequence>
<gene>
    <name evidence="1" type="ORF">C0Z10_01460</name>
</gene>
<dbReference type="Proteomes" id="UP000285875">
    <property type="component" value="Chromosome"/>
</dbReference>
<evidence type="ECO:0000313" key="2">
    <source>
        <dbReference type="Proteomes" id="UP000285875"/>
    </source>
</evidence>
<organism evidence="1 2">
    <name type="scientific">Acidipropionibacterium jensenii</name>
    <dbReference type="NCBI Taxonomy" id="1749"/>
    <lineage>
        <taxon>Bacteria</taxon>
        <taxon>Bacillati</taxon>
        <taxon>Actinomycetota</taxon>
        <taxon>Actinomycetes</taxon>
        <taxon>Propionibacteriales</taxon>
        <taxon>Propionibacteriaceae</taxon>
        <taxon>Acidipropionibacterium</taxon>
    </lineage>
</organism>
<evidence type="ECO:0000313" key="1">
    <source>
        <dbReference type="EMBL" id="AZZ38632.1"/>
    </source>
</evidence>
<dbReference type="RefSeq" id="WP_097798230.1">
    <property type="nucleotide sequence ID" value="NZ_CP025570.1"/>
</dbReference>
<dbReference type="AlphaFoldDB" id="A0A3Q9UIX5"/>
<protein>
    <submittedName>
        <fullName evidence="1">Uncharacterized protein</fullName>
    </submittedName>
</protein>
<reference evidence="2" key="1">
    <citation type="submission" date="2017-12" db="EMBL/GenBank/DDBJ databases">
        <title>Whole genome sequencing of Acidipropionibacterium jensenii strains JS279 and JS280.</title>
        <authorList>
            <person name="Deptula P."/>
            <person name="Laine P."/>
            <person name="Smolander O.-P."/>
            <person name="Paulin L."/>
            <person name="Auvinen P."/>
            <person name="Varmanen P."/>
        </authorList>
    </citation>
    <scope>NUCLEOTIDE SEQUENCE [LARGE SCALE GENOMIC DNA]</scope>
    <source>
        <strain evidence="2">JS280</strain>
    </source>
</reference>
<proteinExistence type="predicted"/>
<accession>A0A3Q9UIX5</accession>
<name>A0A3Q9UIX5_9ACTN</name>
<dbReference type="KEGG" id="aji:C0Z10_01460"/>
<dbReference type="EMBL" id="CP025570">
    <property type="protein sequence ID" value="AZZ38632.1"/>
    <property type="molecule type" value="Genomic_DNA"/>
</dbReference>